<keyword evidence="3" id="KW-1185">Reference proteome</keyword>
<accession>A0AAV5JSH6</accession>
<name>A0AAV5JSH6_9ROSI</name>
<evidence type="ECO:0008006" key="4">
    <source>
        <dbReference type="Google" id="ProtNLM"/>
    </source>
</evidence>
<evidence type="ECO:0000256" key="1">
    <source>
        <dbReference type="SAM" id="Phobius"/>
    </source>
</evidence>
<evidence type="ECO:0000313" key="2">
    <source>
        <dbReference type="EMBL" id="GKV14268.1"/>
    </source>
</evidence>
<feature type="transmembrane region" description="Helical" evidence="1">
    <location>
        <begin position="48"/>
        <end position="73"/>
    </location>
</feature>
<reference evidence="2 3" key="1">
    <citation type="journal article" date="2021" name="Commun. Biol.">
        <title>The genome of Shorea leprosula (Dipterocarpaceae) highlights the ecological relevance of drought in aseasonal tropical rainforests.</title>
        <authorList>
            <person name="Ng K.K.S."/>
            <person name="Kobayashi M.J."/>
            <person name="Fawcett J.A."/>
            <person name="Hatakeyama M."/>
            <person name="Paape T."/>
            <person name="Ng C.H."/>
            <person name="Ang C.C."/>
            <person name="Tnah L.H."/>
            <person name="Lee C.T."/>
            <person name="Nishiyama T."/>
            <person name="Sese J."/>
            <person name="O'Brien M.J."/>
            <person name="Copetti D."/>
            <person name="Mohd Noor M.I."/>
            <person name="Ong R.C."/>
            <person name="Putra M."/>
            <person name="Sireger I.Z."/>
            <person name="Indrioko S."/>
            <person name="Kosugi Y."/>
            <person name="Izuno A."/>
            <person name="Isagi Y."/>
            <person name="Lee S.L."/>
            <person name="Shimizu K.K."/>
        </authorList>
    </citation>
    <scope>NUCLEOTIDE SEQUENCE [LARGE SCALE GENOMIC DNA]</scope>
    <source>
        <strain evidence="2">214</strain>
    </source>
</reference>
<keyword evidence="1" id="KW-0472">Membrane</keyword>
<evidence type="ECO:0000313" key="3">
    <source>
        <dbReference type="Proteomes" id="UP001054252"/>
    </source>
</evidence>
<dbReference type="EMBL" id="BPVZ01000040">
    <property type="protein sequence ID" value="GKV14268.1"/>
    <property type="molecule type" value="Genomic_DNA"/>
</dbReference>
<keyword evidence="1" id="KW-0812">Transmembrane</keyword>
<keyword evidence="1" id="KW-1133">Transmembrane helix</keyword>
<proteinExistence type="predicted"/>
<protein>
    <recommendedName>
        <fullName evidence="4">Transmembrane protein</fullName>
    </recommendedName>
</protein>
<sequence>MHGRGGGEERKQARHMWTVPTRTTAVVSGDGGGSPSSSTVNYFCKVKFIVFICFYLIGINCRLFLVFVCFVWSCLPFFCQVVHSIGTEVAMNWVVGILLDWHGNVELGLIC</sequence>
<comment type="caution">
    <text evidence="2">The sequence shown here is derived from an EMBL/GenBank/DDBJ whole genome shotgun (WGS) entry which is preliminary data.</text>
</comment>
<gene>
    <name evidence="2" type="ORF">SLEP1_g25168</name>
</gene>
<dbReference type="AlphaFoldDB" id="A0AAV5JSH6"/>
<dbReference type="Proteomes" id="UP001054252">
    <property type="component" value="Unassembled WGS sequence"/>
</dbReference>
<organism evidence="2 3">
    <name type="scientific">Rubroshorea leprosula</name>
    <dbReference type="NCBI Taxonomy" id="152421"/>
    <lineage>
        <taxon>Eukaryota</taxon>
        <taxon>Viridiplantae</taxon>
        <taxon>Streptophyta</taxon>
        <taxon>Embryophyta</taxon>
        <taxon>Tracheophyta</taxon>
        <taxon>Spermatophyta</taxon>
        <taxon>Magnoliopsida</taxon>
        <taxon>eudicotyledons</taxon>
        <taxon>Gunneridae</taxon>
        <taxon>Pentapetalae</taxon>
        <taxon>rosids</taxon>
        <taxon>malvids</taxon>
        <taxon>Malvales</taxon>
        <taxon>Dipterocarpaceae</taxon>
        <taxon>Rubroshorea</taxon>
    </lineage>
</organism>